<name>A0A1Q2U336_9CAUD</name>
<dbReference type="GeneID" id="40075185"/>
<accession>A0A1Q2U336</accession>
<feature type="transmembrane region" description="Helical" evidence="1">
    <location>
        <begin position="21"/>
        <end position="38"/>
    </location>
</feature>
<organism evidence="2 3">
    <name type="scientific">Vibrio phage pTD1</name>
    <dbReference type="NCBI Taxonomy" id="1938577"/>
    <lineage>
        <taxon>Viruses</taxon>
        <taxon>Duplodnaviria</taxon>
        <taxon>Heunggongvirae</taxon>
        <taxon>Uroviricota</taxon>
        <taxon>Caudoviricetes</taxon>
        <taxon>Chimalliviridae</taxon>
        <taxon>Gorgonvirinae</taxon>
        <taxon>Tidunavirus</taxon>
        <taxon>Tidunavirus pTD1</taxon>
    </lineage>
</organism>
<sequence length="137" mass="15670">MWIVIIITSEGLVKMFKKENVKIFLFSVLFAVLYHVALNSIPSSYNSEGEIVNIREQIHQTTTVNFPTVGEPEIVESEMRSFVRYEIDVLVGRKVVSCVLRDDEYELLGGTNYVNMTYEMMDNGEYSCLNIKPTTEG</sequence>
<dbReference type="KEGG" id="vg:40075185"/>
<dbReference type="Proteomes" id="UP000221243">
    <property type="component" value="Segment"/>
</dbReference>
<proteinExistence type="predicted"/>
<evidence type="ECO:0000256" key="1">
    <source>
        <dbReference type="SAM" id="Phobius"/>
    </source>
</evidence>
<keyword evidence="3" id="KW-1185">Reference proteome</keyword>
<keyword evidence="1" id="KW-0812">Transmembrane</keyword>
<dbReference type="EMBL" id="AP017972">
    <property type="protein sequence ID" value="BAW98378.1"/>
    <property type="molecule type" value="Genomic_DNA"/>
</dbReference>
<dbReference type="OrthoDB" id="33950at10239"/>
<keyword evidence="1" id="KW-1133">Transmembrane helix</keyword>
<evidence type="ECO:0000313" key="2">
    <source>
        <dbReference type="EMBL" id="BAW98378.1"/>
    </source>
</evidence>
<reference evidence="2 3" key="1">
    <citation type="submission" date="2017-01" db="EMBL/GenBank/DDBJ databases">
        <title>Complete Genome Sequence of Vibrio Parahaemolyticus Bacteriophage pTD1.</title>
        <authorList>
            <person name="Midorikawa Y."/>
            <person name="Sano M."/>
        </authorList>
    </citation>
    <scope>NUCLEOTIDE SEQUENCE [LARGE SCALE GENOMIC DNA]</scope>
    <source>
        <strain evidence="2">PTD1</strain>
    </source>
</reference>
<dbReference type="RefSeq" id="YP_009599456.1">
    <property type="nucleotide sequence ID" value="NC_041916.1"/>
</dbReference>
<keyword evidence="1" id="KW-0472">Membrane</keyword>
<evidence type="ECO:0000313" key="3">
    <source>
        <dbReference type="Proteomes" id="UP000221243"/>
    </source>
</evidence>
<protein>
    <submittedName>
        <fullName evidence="2">Uncharacterized protein</fullName>
    </submittedName>
</protein>